<evidence type="ECO:0000313" key="6">
    <source>
        <dbReference type="Proteomes" id="UP000294881"/>
    </source>
</evidence>
<feature type="signal peptide" evidence="3">
    <location>
        <begin position="1"/>
        <end position="25"/>
    </location>
</feature>
<dbReference type="CDD" id="cd06343">
    <property type="entry name" value="PBP1_ABC_ligand_binding-like"/>
    <property type="match status" value="1"/>
</dbReference>
<dbReference type="InterPro" id="IPR028081">
    <property type="entry name" value="Leu-bd"/>
</dbReference>
<dbReference type="RefSeq" id="WP_132006972.1">
    <property type="nucleotide sequence ID" value="NZ_JBHUNN010000001.1"/>
</dbReference>
<keyword evidence="2 3" id="KW-0732">Signal</keyword>
<dbReference type="SUPFAM" id="SSF53822">
    <property type="entry name" value="Periplasmic binding protein-like I"/>
    <property type="match status" value="1"/>
</dbReference>
<dbReference type="OrthoDB" id="9791590at2"/>
<sequence length="401" mass="43825">MKRLLKGVTGIAVAGATFTAFSAMAAEKPAYSQGASDKEIRLGHTTAYSGPVSAFGVGGRTSKAFWDMVNANGGVNGRKITYISLDDAYSPPKALEQTRKLVESDNVLLIYGVSGTPTNTATQKYLNTKQVPQVLIATGAGKFNDPKTYPWTMPFWPSYAIEQKTYVDYILKHKPDAKIGVLYANDDYGKDHLHGVRAALEAHGKPKALVSAQAYETSDAVVDSQMLNLKNSGADVFISATTPKFAAQAMRKAHEIGWKPLQFVANASASVSHVLIPAGADAATGVITANYAKAPDDPDLANDPEVKDYVAFMKKWNAQENPNDFYALSSYIISNMMKRILERAGDNLTRENIMKLVGSINNERLPMQQKKIVLHTTPDNFSAYQSLQLQRFDGKKWVNMD</sequence>
<dbReference type="Gene3D" id="3.40.50.2300">
    <property type="match status" value="2"/>
</dbReference>
<dbReference type="EMBL" id="SLWL01000008">
    <property type="protein sequence ID" value="TCO12698.1"/>
    <property type="molecule type" value="Genomic_DNA"/>
</dbReference>
<proteinExistence type="inferred from homology"/>
<feature type="chain" id="PRO_5020988663" evidence="3">
    <location>
        <begin position="26"/>
        <end position="401"/>
    </location>
</feature>
<name>A0A4R2GSZ9_9HYPH</name>
<dbReference type="AlphaFoldDB" id="A0A4R2GSZ9"/>
<dbReference type="PANTHER" id="PTHR47235">
    <property type="entry name" value="BLR6548 PROTEIN"/>
    <property type="match status" value="1"/>
</dbReference>
<organism evidence="5 6">
    <name type="scientific">Camelimonas lactis</name>
    <dbReference type="NCBI Taxonomy" id="659006"/>
    <lineage>
        <taxon>Bacteria</taxon>
        <taxon>Pseudomonadati</taxon>
        <taxon>Pseudomonadota</taxon>
        <taxon>Alphaproteobacteria</taxon>
        <taxon>Hyphomicrobiales</taxon>
        <taxon>Chelatococcaceae</taxon>
        <taxon>Camelimonas</taxon>
    </lineage>
</organism>
<dbReference type="Pfam" id="PF13458">
    <property type="entry name" value="Peripla_BP_6"/>
    <property type="match status" value="1"/>
</dbReference>
<evidence type="ECO:0000256" key="3">
    <source>
        <dbReference type="SAM" id="SignalP"/>
    </source>
</evidence>
<evidence type="ECO:0000259" key="4">
    <source>
        <dbReference type="Pfam" id="PF13458"/>
    </source>
</evidence>
<feature type="domain" description="Leucine-binding protein" evidence="4">
    <location>
        <begin position="39"/>
        <end position="355"/>
    </location>
</feature>
<dbReference type="PANTHER" id="PTHR47235:SF1">
    <property type="entry name" value="BLR6548 PROTEIN"/>
    <property type="match status" value="1"/>
</dbReference>
<evidence type="ECO:0000256" key="2">
    <source>
        <dbReference type="ARBA" id="ARBA00022729"/>
    </source>
</evidence>
<comment type="similarity">
    <text evidence="1">Belongs to the leucine-binding protein family.</text>
</comment>
<evidence type="ECO:0000313" key="5">
    <source>
        <dbReference type="EMBL" id="TCO12698.1"/>
    </source>
</evidence>
<dbReference type="Proteomes" id="UP000294881">
    <property type="component" value="Unassembled WGS sequence"/>
</dbReference>
<dbReference type="InterPro" id="IPR028082">
    <property type="entry name" value="Peripla_BP_I"/>
</dbReference>
<protein>
    <submittedName>
        <fullName evidence="5">Branched-chain amino acid transport system substrate-binding protein</fullName>
    </submittedName>
</protein>
<accession>A0A4R2GSZ9</accession>
<evidence type="ECO:0000256" key="1">
    <source>
        <dbReference type="ARBA" id="ARBA00010062"/>
    </source>
</evidence>
<keyword evidence="6" id="KW-1185">Reference proteome</keyword>
<reference evidence="5 6" key="1">
    <citation type="submission" date="2019-03" db="EMBL/GenBank/DDBJ databases">
        <title>Genomic Encyclopedia of Type Strains, Phase IV (KMG-IV): sequencing the most valuable type-strain genomes for metagenomic binning, comparative biology and taxonomic classification.</title>
        <authorList>
            <person name="Goeker M."/>
        </authorList>
    </citation>
    <scope>NUCLEOTIDE SEQUENCE [LARGE SCALE GENOMIC DNA]</scope>
    <source>
        <strain evidence="5 6">DSM 22958</strain>
    </source>
</reference>
<gene>
    <name evidence="5" type="ORF">EV666_10821</name>
</gene>
<comment type="caution">
    <text evidence="5">The sequence shown here is derived from an EMBL/GenBank/DDBJ whole genome shotgun (WGS) entry which is preliminary data.</text>
</comment>